<evidence type="ECO:0000313" key="2">
    <source>
        <dbReference type="EMBL" id="GMF46666.1"/>
    </source>
</evidence>
<feature type="compositionally biased region" description="Polar residues" evidence="1">
    <location>
        <begin position="76"/>
        <end position="85"/>
    </location>
</feature>
<reference evidence="2" key="1">
    <citation type="submission" date="2023-04" db="EMBL/GenBank/DDBJ databases">
        <title>Phytophthora fragariaefolia NBRC 109709.</title>
        <authorList>
            <person name="Ichikawa N."/>
            <person name="Sato H."/>
            <person name="Tonouchi N."/>
        </authorList>
    </citation>
    <scope>NUCLEOTIDE SEQUENCE</scope>
    <source>
        <strain evidence="2">NBRC 109709</strain>
    </source>
</reference>
<proteinExistence type="predicted"/>
<gene>
    <name evidence="2" type="ORF">Pfra01_001727300</name>
</gene>
<keyword evidence="3" id="KW-1185">Reference proteome</keyword>
<evidence type="ECO:0000256" key="1">
    <source>
        <dbReference type="SAM" id="MobiDB-lite"/>
    </source>
</evidence>
<sequence length="474" mass="51685">MASTISRRGPVLRSKAACSKSRSALLLEALQADDDDVLGLVNFVPVDSSAGPSDAAQVNGPAGGPSRGVTGGQVRPSATTMSRSSTGRKPKPTSRVVATLSSMPGADRGSQRLLPVPAPTGGPPPIVRVSKQVAKWAQLFISPDFRRPGASKCWTRILNWRPPSPVSAKTRVSCTVATLETFMDRSPVAASSPISPSPGCLFDATAFDPNCKVSQRAPAPLRVRGYWRVFRGLGSEADAAVGFALWERDHWIPARAVELYFEVAFRALNESFDEASRPSLQASVDAAKERWMAYVRERTKRSDRFWQKLVCTLWEWCRSDRFPDVDIELMGEPSMPGFSLEPLALTPRTTDWLSELPALEGKERWRSGWVDVPSQHPYNTTFVSCNPSFPLFVPVGYSRDTVRDQVVLDPSLDEIFTSWLHVPPVLSSPNEFASDVPLLPTGPVRSSLPARASDVQLQLLVQAATADSDGVTDI</sequence>
<organism evidence="2 3">
    <name type="scientific">Phytophthora fragariaefolia</name>
    <dbReference type="NCBI Taxonomy" id="1490495"/>
    <lineage>
        <taxon>Eukaryota</taxon>
        <taxon>Sar</taxon>
        <taxon>Stramenopiles</taxon>
        <taxon>Oomycota</taxon>
        <taxon>Peronosporomycetes</taxon>
        <taxon>Peronosporales</taxon>
        <taxon>Peronosporaceae</taxon>
        <taxon>Phytophthora</taxon>
    </lineage>
</organism>
<name>A0A9W6XWB9_9STRA</name>
<evidence type="ECO:0000313" key="3">
    <source>
        <dbReference type="Proteomes" id="UP001165121"/>
    </source>
</evidence>
<dbReference type="Proteomes" id="UP001165121">
    <property type="component" value="Unassembled WGS sequence"/>
</dbReference>
<comment type="caution">
    <text evidence="2">The sequence shown here is derived from an EMBL/GenBank/DDBJ whole genome shotgun (WGS) entry which is preliminary data.</text>
</comment>
<feature type="compositionally biased region" description="Gly residues" evidence="1">
    <location>
        <begin position="61"/>
        <end position="71"/>
    </location>
</feature>
<dbReference type="EMBL" id="BSXT01002005">
    <property type="protein sequence ID" value="GMF46666.1"/>
    <property type="molecule type" value="Genomic_DNA"/>
</dbReference>
<accession>A0A9W6XWB9</accession>
<protein>
    <submittedName>
        <fullName evidence="2">Unnamed protein product</fullName>
    </submittedName>
</protein>
<dbReference type="AlphaFoldDB" id="A0A9W6XWB9"/>
<feature type="region of interest" description="Disordered" evidence="1">
    <location>
        <begin position="49"/>
        <end position="123"/>
    </location>
</feature>